<sequence length="109" mass="12601">MPKSIEDVLFEIVSVCESMELDFAIMGETPFQQSIMQRRQRFELSSHWLYFVTPEDLILLKLLANRPRDLGDVADVIFVQGELDQKYLQQWAGILGITDRLNENLTPDA</sequence>
<name>A0A5C6D9W9_9BACT</name>
<reference evidence="1 2" key="1">
    <citation type="submission" date="2019-02" db="EMBL/GenBank/DDBJ databases">
        <title>Deep-cultivation of Planctomycetes and their phenomic and genomic characterization uncovers novel biology.</title>
        <authorList>
            <person name="Wiegand S."/>
            <person name="Jogler M."/>
            <person name="Boedeker C."/>
            <person name="Pinto D."/>
            <person name="Vollmers J."/>
            <person name="Rivas-Marin E."/>
            <person name="Kohn T."/>
            <person name="Peeters S.H."/>
            <person name="Heuer A."/>
            <person name="Rast P."/>
            <person name="Oberbeckmann S."/>
            <person name="Bunk B."/>
            <person name="Jeske O."/>
            <person name="Meyerdierks A."/>
            <person name="Storesund J.E."/>
            <person name="Kallscheuer N."/>
            <person name="Luecker S."/>
            <person name="Lage O.M."/>
            <person name="Pohl T."/>
            <person name="Merkel B.J."/>
            <person name="Hornburger P."/>
            <person name="Mueller R.-W."/>
            <person name="Bruemmer F."/>
            <person name="Labrenz M."/>
            <person name="Spormann A.M."/>
            <person name="Op Den Camp H."/>
            <person name="Overmann J."/>
            <person name="Amann R."/>
            <person name="Jetten M.S.M."/>
            <person name="Mascher T."/>
            <person name="Medema M.H."/>
            <person name="Devos D.P."/>
            <person name="Kaster A.-K."/>
            <person name="Ovreas L."/>
            <person name="Rohde M."/>
            <person name="Galperin M.Y."/>
            <person name="Jogler C."/>
        </authorList>
    </citation>
    <scope>NUCLEOTIDE SEQUENCE [LARGE SCALE GENOMIC DNA]</scope>
    <source>
        <strain evidence="1 2">Poly41</strain>
    </source>
</reference>
<dbReference type="Proteomes" id="UP000319143">
    <property type="component" value="Unassembled WGS sequence"/>
</dbReference>
<comment type="caution">
    <text evidence="1">The sequence shown here is derived from an EMBL/GenBank/DDBJ whole genome shotgun (WGS) entry which is preliminary data.</text>
</comment>
<evidence type="ECO:0000313" key="1">
    <source>
        <dbReference type="EMBL" id="TWU32594.1"/>
    </source>
</evidence>
<dbReference type="RefSeq" id="WP_146530337.1">
    <property type="nucleotide sequence ID" value="NZ_SJPV01000012.1"/>
</dbReference>
<dbReference type="EMBL" id="SJPV01000012">
    <property type="protein sequence ID" value="TWU32594.1"/>
    <property type="molecule type" value="Genomic_DNA"/>
</dbReference>
<proteinExistence type="predicted"/>
<evidence type="ECO:0000313" key="2">
    <source>
        <dbReference type="Proteomes" id="UP000319143"/>
    </source>
</evidence>
<accession>A0A5C6D9W9</accession>
<dbReference type="OrthoDB" id="1551055at2"/>
<keyword evidence="2" id="KW-1185">Reference proteome</keyword>
<organism evidence="1 2">
    <name type="scientific">Novipirellula artificiosorum</name>
    <dbReference type="NCBI Taxonomy" id="2528016"/>
    <lineage>
        <taxon>Bacteria</taxon>
        <taxon>Pseudomonadati</taxon>
        <taxon>Planctomycetota</taxon>
        <taxon>Planctomycetia</taxon>
        <taxon>Pirellulales</taxon>
        <taxon>Pirellulaceae</taxon>
        <taxon>Novipirellula</taxon>
    </lineage>
</organism>
<dbReference type="AlphaFoldDB" id="A0A5C6D9W9"/>
<gene>
    <name evidence="1" type="ORF">Poly41_55720</name>
</gene>
<protein>
    <submittedName>
        <fullName evidence="1">Uncharacterized protein</fullName>
    </submittedName>
</protein>